<accession>A0AAV7AKV0</accession>
<dbReference type="Proteomes" id="UP000824782">
    <property type="component" value="Unassembled WGS sequence"/>
</dbReference>
<evidence type="ECO:0000313" key="4">
    <source>
        <dbReference type="Proteomes" id="UP000824782"/>
    </source>
</evidence>
<reference evidence="3" key="1">
    <citation type="thesis" date="2020" institute="ProQuest LLC" country="789 East Eisenhower Parkway, Ann Arbor, MI, USA">
        <title>Comparative Genomics and Chromosome Evolution.</title>
        <authorList>
            <person name="Mudd A.B."/>
        </authorList>
    </citation>
    <scope>NUCLEOTIDE SEQUENCE</scope>
    <source>
        <strain evidence="3">237g6f4</strain>
        <tissue evidence="3">Blood</tissue>
    </source>
</reference>
<keyword evidence="2" id="KW-0472">Membrane</keyword>
<sequence length="69" mass="7617">MPGDPVLPYRSHQRFGWLGLLIIPIMIAAIVAYKKYKSAKDGETKEANGKNDCANQSDEEKVSLPVPES</sequence>
<dbReference type="EMBL" id="WNYA01000007">
    <property type="protein sequence ID" value="KAG8560085.1"/>
    <property type="molecule type" value="Genomic_DNA"/>
</dbReference>
<evidence type="ECO:0000256" key="1">
    <source>
        <dbReference type="SAM" id="MobiDB-lite"/>
    </source>
</evidence>
<feature type="compositionally biased region" description="Basic and acidic residues" evidence="1">
    <location>
        <begin position="40"/>
        <end position="49"/>
    </location>
</feature>
<evidence type="ECO:0000313" key="3">
    <source>
        <dbReference type="EMBL" id="KAG8560085.1"/>
    </source>
</evidence>
<name>A0AAV7AKV0_ENGPU</name>
<keyword evidence="2" id="KW-1133">Transmembrane helix</keyword>
<protein>
    <submittedName>
        <fullName evidence="3">Uncharacterized protein</fullName>
    </submittedName>
</protein>
<keyword evidence="4" id="KW-1185">Reference proteome</keyword>
<keyword evidence="2" id="KW-0812">Transmembrane</keyword>
<dbReference type="AlphaFoldDB" id="A0AAV7AKV0"/>
<feature type="transmembrane region" description="Helical" evidence="2">
    <location>
        <begin position="15"/>
        <end position="33"/>
    </location>
</feature>
<feature type="region of interest" description="Disordered" evidence="1">
    <location>
        <begin position="40"/>
        <end position="69"/>
    </location>
</feature>
<proteinExistence type="predicted"/>
<organism evidence="3 4">
    <name type="scientific">Engystomops pustulosus</name>
    <name type="common">Tungara frog</name>
    <name type="synonym">Physalaemus pustulosus</name>
    <dbReference type="NCBI Taxonomy" id="76066"/>
    <lineage>
        <taxon>Eukaryota</taxon>
        <taxon>Metazoa</taxon>
        <taxon>Chordata</taxon>
        <taxon>Craniata</taxon>
        <taxon>Vertebrata</taxon>
        <taxon>Euteleostomi</taxon>
        <taxon>Amphibia</taxon>
        <taxon>Batrachia</taxon>
        <taxon>Anura</taxon>
        <taxon>Neobatrachia</taxon>
        <taxon>Hyloidea</taxon>
        <taxon>Leptodactylidae</taxon>
        <taxon>Leiuperinae</taxon>
        <taxon>Engystomops</taxon>
    </lineage>
</organism>
<evidence type="ECO:0000256" key="2">
    <source>
        <dbReference type="SAM" id="Phobius"/>
    </source>
</evidence>
<comment type="caution">
    <text evidence="3">The sequence shown here is derived from an EMBL/GenBank/DDBJ whole genome shotgun (WGS) entry which is preliminary data.</text>
</comment>
<gene>
    <name evidence="3" type="ORF">GDO81_014778</name>
</gene>